<evidence type="ECO:0000256" key="10">
    <source>
        <dbReference type="PIRNR" id="PIRNR016089"/>
    </source>
</evidence>
<keyword evidence="6" id="KW-1133">Transmembrane helix</keyword>
<evidence type="ECO:0000256" key="6">
    <source>
        <dbReference type="ARBA" id="ARBA00022989"/>
    </source>
</evidence>
<keyword evidence="12" id="KW-1185">Reference proteome</keyword>
<dbReference type="PIRSF" id="PIRSF016089">
    <property type="entry name" value="SPC22"/>
    <property type="match status" value="1"/>
</dbReference>
<keyword evidence="4 10" id="KW-0256">Endoplasmic reticulum</keyword>
<dbReference type="PANTHER" id="PTHR12804">
    <property type="entry name" value="MICROSOMAL SIGNAL PEPTIDASE 23 KD SUBUNIT SPC22/23"/>
    <property type="match status" value="1"/>
</dbReference>
<proteinExistence type="inferred from homology"/>
<evidence type="ECO:0000256" key="8">
    <source>
        <dbReference type="ARBA" id="ARBA00029556"/>
    </source>
</evidence>
<evidence type="ECO:0000256" key="4">
    <source>
        <dbReference type="ARBA" id="ARBA00022824"/>
    </source>
</evidence>
<keyword evidence="7 10" id="KW-0472">Membrane</keyword>
<evidence type="ECO:0000313" key="12">
    <source>
        <dbReference type="Proteomes" id="UP000822476"/>
    </source>
</evidence>
<evidence type="ECO:0000256" key="7">
    <source>
        <dbReference type="ARBA" id="ARBA00023136"/>
    </source>
</evidence>
<accession>A0A8S9YV72</accession>
<dbReference type="PANTHER" id="PTHR12804:SF0">
    <property type="entry name" value="SIGNAL PEPTIDASE COMPLEX SUBUNIT 3"/>
    <property type="match status" value="1"/>
</dbReference>
<sequence length="200" mass="22857">MKTNYIRHPARFEFTLRVAIMNTILARCSALLTATLTLLGAIMFLCFLSTAFDKPSSSAKLNAGRIAVDSANDYSQTVDFNNDLGLITIDLESTLDHLFNWNVKQLFVYLTAEYETSQNKFNQVVLWDRIILRGTKASLVYRNMNSKYYFWDDGHGLRGNPNVTLRLSWNSIPNVGALSFMQSEGSYTFSFPDTYTERRK</sequence>
<evidence type="ECO:0000256" key="1">
    <source>
        <dbReference type="ARBA" id="ARBA00004648"/>
    </source>
</evidence>
<dbReference type="GO" id="GO:0045047">
    <property type="term" value="P:protein targeting to ER"/>
    <property type="evidence" value="ECO:0007669"/>
    <property type="project" value="TreeGrafter"/>
</dbReference>
<comment type="caution">
    <text evidence="11">The sequence shown here is derived from an EMBL/GenBank/DDBJ whole genome shotgun (WGS) entry which is preliminary data.</text>
</comment>
<keyword evidence="5" id="KW-0735">Signal-anchor</keyword>
<protein>
    <recommendedName>
        <fullName evidence="8 10">Signal peptidase complex subunit 3</fullName>
    </recommendedName>
</protein>
<dbReference type="InterPro" id="IPR007653">
    <property type="entry name" value="SPC3"/>
</dbReference>
<evidence type="ECO:0000313" key="11">
    <source>
        <dbReference type="EMBL" id="KAF7257010.1"/>
    </source>
</evidence>
<comment type="subcellular location">
    <subcellularLocation>
        <location evidence="1">Endoplasmic reticulum membrane</location>
        <topology evidence="1">Single-pass type II membrane protein</topology>
    </subcellularLocation>
</comment>
<dbReference type="AlphaFoldDB" id="A0A8S9YV72"/>
<dbReference type="Pfam" id="PF04573">
    <property type="entry name" value="SPC22"/>
    <property type="match status" value="1"/>
</dbReference>
<dbReference type="GO" id="GO:0006465">
    <property type="term" value="P:signal peptide processing"/>
    <property type="evidence" value="ECO:0007669"/>
    <property type="project" value="UniProtKB-UniRule"/>
</dbReference>
<evidence type="ECO:0000256" key="3">
    <source>
        <dbReference type="ARBA" id="ARBA00022692"/>
    </source>
</evidence>
<dbReference type="EMBL" id="JTDE01002700">
    <property type="protein sequence ID" value="KAF7257010.1"/>
    <property type="molecule type" value="Genomic_DNA"/>
</dbReference>
<gene>
    <name evidence="11" type="ORF">EG68_05285</name>
</gene>
<organism evidence="11 12">
    <name type="scientific">Paragonimus skrjabini miyazakii</name>
    <dbReference type="NCBI Taxonomy" id="59628"/>
    <lineage>
        <taxon>Eukaryota</taxon>
        <taxon>Metazoa</taxon>
        <taxon>Spiralia</taxon>
        <taxon>Lophotrochozoa</taxon>
        <taxon>Platyhelminthes</taxon>
        <taxon>Trematoda</taxon>
        <taxon>Digenea</taxon>
        <taxon>Plagiorchiida</taxon>
        <taxon>Troglotremata</taxon>
        <taxon>Troglotrematidae</taxon>
        <taxon>Paragonimus</taxon>
    </lineage>
</organism>
<keyword evidence="3" id="KW-0812">Transmembrane</keyword>
<comment type="similarity">
    <text evidence="2 10">Belongs to the SPCS3 family.</text>
</comment>
<comment type="function">
    <text evidence="9">Essential component of the signal peptidase complex (SPC) which catalyzes the cleavage of N-terminal signal sequences from nascent proteins as they are translocated into the lumen of the endoplasmic reticulum. Essential for the SPC catalytic activity, possibly by stabilizing and positioning the active center of the complex close to the lumenal surface.</text>
</comment>
<reference evidence="11" key="1">
    <citation type="submission" date="2019-07" db="EMBL/GenBank/DDBJ databases">
        <title>Annotation for the trematode Paragonimus miyazaki's.</title>
        <authorList>
            <person name="Choi Y.-J."/>
        </authorList>
    </citation>
    <scope>NUCLEOTIDE SEQUENCE</scope>
    <source>
        <strain evidence="11">Japan</strain>
    </source>
</reference>
<dbReference type="GO" id="GO:0005787">
    <property type="term" value="C:signal peptidase complex"/>
    <property type="evidence" value="ECO:0007669"/>
    <property type="project" value="UniProtKB-UniRule"/>
</dbReference>
<dbReference type="Proteomes" id="UP000822476">
    <property type="component" value="Unassembled WGS sequence"/>
</dbReference>
<evidence type="ECO:0000256" key="5">
    <source>
        <dbReference type="ARBA" id="ARBA00022968"/>
    </source>
</evidence>
<evidence type="ECO:0000256" key="9">
    <source>
        <dbReference type="ARBA" id="ARBA00046080"/>
    </source>
</evidence>
<evidence type="ECO:0000256" key="2">
    <source>
        <dbReference type="ARBA" id="ARBA00009289"/>
    </source>
</evidence>
<dbReference type="OrthoDB" id="10261524at2759"/>
<name>A0A8S9YV72_9TREM</name>